<evidence type="ECO:0000259" key="1">
    <source>
        <dbReference type="Pfam" id="PF03372"/>
    </source>
</evidence>
<dbReference type="InterPro" id="IPR051916">
    <property type="entry name" value="GPI-anchor_lipid_remodeler"/>
</dbReference>
<dbReference type="RefSeq" id="WP_220192991.1">
    <property type="nucleotide sequence ID" value="NZ_BNJF01000001.1"/>
</dbReference>
<dbReference type="GO" id="GO:0016020">
    <property type="term" value="C:membrane"/>
    <property type="evidence" value="ECO:0007669"/>
    <property type="project" value="GOC"/>
</dbReference>
<gene>
    <name evidence="2" type="ORF">KSX_16840</name>
</gene>
<dbReference type="GO" id="GO:0003824">
    <property type="term" value="F:catalytic activity"/>
    <property type="evidence" value="ECO:0007669"/>
    <property type="project" value="InterPro"/>
</dbReference>
<evidence type="ECO:0000313" key="3">
    <source>
        <dbReference type="Proteomes" id="UP000612362"/>
    </source>
</evidence>
<name>A0A8J3HUI2_9CHLR</name>
<dbReference type="Proteomes" id="UP000612362">
    <property type="component" value="Unassembled WGS sequence"/>
</dbReference>
<dbReference type="SUPFAM" id="SSF56219">
    <property type="entry name" value="DNase I-like"/>
    <property type="match status" value="1"/>
</dbReference>
<proteinExistence type="predicted"/>
<comment type="caution">
    <text evidence="2">The sequence shown here is derived from an EMBL/GenBank/DDBJ whole genome shotgun (WGS) entry which is preliminary data.</text>
</comment>
<sequence>MTCVVSFNILAGGYNVRERNSKRTQQICSILRSVDPDIVGLVEATHPHIHEKSRVIDEIAAEMGMQLIMGGDATHAGDYQLALLTRLPVLETRIHPRPGILNKPLLEVIVKEKNGERLTVFVTHLWAAFSKGRGGNGLRMREVREILHILAPLRAEGKPHLLMGDFNSLAPGEALRASELIRIIAQQDQARLASGDDKWVSDGIPSLNNVVPPPLRFLNPLLRAIPRSQILCNLFDLAASLYAPRGSVRLVQEAGYVDCFRKWAPTDPGFTCPAAAPAGRIDYIFSEPGLAKRLERCLPLVMGNGIPASQASDHLAMTATFANEITGTRKQRETNAVTSQS</sequence>
<feature type="domain" description="Endonuclease/exonuclease/phosphatase" evidence="1">
    <location>
        <begin position="6"/>
        <end position="314"/>
    </location>
</feature>
<keyword evidence="3" id="KW-1185">Reference proteome</keyword>
<dbReference type="InterPro" id="IPR036691">
    <property type="entry name" value="Endo/exonu/phosph_ase_sf"/>
</dbReference>
<organism evidence="2 3">
    <name type="scientific">Ktedonospora formicarum</name>
    <dbReference type="NCBI Taxonomy" id="2778364"/>
    <lineage>
        <taxon>Bacteria</taxon>
        <taxon>Bacillati</taxon>
        <taxon>Chloroflexota</taxon>
        <taxon>Ktedonobacteria</taxon>
        <taxon>Ktedonobacterales</taxon>
        <taxon>Ktedonobacteraceae</taxon>
        <taxon>Ktedonospora</taxon>
    </lineage>
</organism>
<evidence type="ECO:0000313" key="2">
    <source>
        <dbReference type="EMBL" id="GHO43521.1"/>
    </source>
</evidence>
<dbReference type="GO" id="GO:0006506">
    <property type="term" value="P:GPI anchor biosynthetic process"/>
    <property type="evidence" value="ECO:0007669"/>
    <property type="project" value="TreeGrafter"/>
</dbReference>
<dbReference type="PANTHER" id="PTHR14859">
    <property type="entry name" value="CALCOFLUOR WHITE HYPERSENSITIVE PROTEIN PRECURSOR"/>
    <property type="match status" value="1"/>
</dbReference>
<dbReference type="EMBL" id="BNJF01000001">
    <property type="protein sequence ID" value="GHO43521.1"/>
    <property type="molecule type" value="Genomic_DNA"/>
</dbReference>
<accession>A0A8J3HUI2</accession>
<dbReference type="PANTHER" id="PTHR14859:SF1">
    <property type="entry name" value="PGAP2-INTERACTING PROTEIN"/>
    <property type="match status" value="1"/>
</dbReference>
<dbReference type="AlphaFoldDB" id="A0A8J3HUI2"/>
<reference evidence="2" key="1">
    <citation type="submission" date="2020-10" db="EMBL/GenBank/DDBJ databases">
        <title>Taxonomic study of unclassified bacteria belonging to the class Ktedonobacteria.</title>
        <authorList>
            <person name="Yabe S."/>
            <person name="Wang C.M."/>
            <person name="Zheng Y."/>
            <person name="Sakai Y."/>
            <person name="Cavaletti L."/>
            <person name="Monciardini P."/>
            <person name="Donadio S."/>
        </authorList>
    </citation>
    <scope>NUCLEOTIDE SEQUENCE</scope>
    <source>
        <strain evidence="2">SOSP1-1</strain>
    </source>
</reference>
<protein>
    <recommendedName>
        <fullName evidence="1">Endonuclease/exonuclease/phosphatase domain-containing protein</fullName>
    </recommendedName>
</protein>
<dbReference type="Gene3D" id="3.60.10.10">
    <property type="entry name" value="Endonuclease/exonuclease/phosphatase"/>
    <property type="match status" value="1"/>
</dbReference>
<dbReference type="InterPro" id="IPR005135">
    <property type="entry name" value="Endo/exonuclease/phosphatase"/>
</dbReference>
<dbReference type="Pfam" id="PF03372">
    <property type="entry name" value="Exo_endo_phos"/>
    <property type="match status" value="1"/>
</dbReference>